<evidence type="ECO:0000313" key="3">
    <source>
        <dbReference type="Proteomes" id="UP001189624"/>
    </source>
</evidence>
<organism evidence="2 3">
    <name type="scientific">Sphenostylis stenocarpa</name>
    <dbReference type="NCBI Taxonomy" id="92480"/>
    <lineage>
        <taxon>Eukaryota</taxon>
        <taxon>Viridiplantae</taxon>
        <taxon>Streptophyta</taxon>
        <taxon>Embryophyta</taxon>
        <taxon>Tracheophyta</taxon>
        <taxon>Spermatophyta</taxon>
        <taxon>Magnoliopsida</taxon>
        <taxon>eudicotyledons</taxon>
        <taxon>Gunneridae</taxon>
        <taxon>Pentapetalae</taxon>
        <taxon>rosids</taxon>
        <taxon>fabids</taxon>
        <taxon>Fabales</taxon>
        <taxon>Fabaceae</taxon>
        <taxon>Papilionoideae</taxon>
        <taxon>50 kb inversion clade</taxon>
        <taxon>NPAAA clade</taxon>
        <taxon>indigoferoid/millettioid clade</taxon>
        <taxon>Phaseoleae</taxon>
        <taxon>Sphenostylis</taxon>
    </lineage>
</organism>
<reference evidence="2" key="1">
    <citation type="submission" date="2023-10" db="EMBL/GenBank/DDBJ databases">
        <authorList>
            <person name="Domelevo Entfellner J.-B."/>
        </authorList>
    </citation>
    <scope>NUCLEOTIDE SEQUENCE</scope>
</reference>
<evidence type="ECO:0000313" key="2">
    <source>
        <dbReference type="EMBL" id="CAJ1948364.1"/>
    </source>
</evidence>
<evidence type="ECO:0000256" key="1">
    <source>
        <dbReference type="SAM" id="MobiDB-lite"/>
    </source>
</evidence>
<dbReference type="AlphaFoldDB" id="A0AA86S998"/>
<keyword evidence="3" id="KW-1185">Reference proteome</keyword>
<name>A0AA86S998_9FABA</name>
<sequence>MSSFTARECDDKWKNERGEVPLSGMHGNDVGGTIGADMDALTGNDVDAIVKDGVDI</sequence>
<accession>A0AA86S998</accession>
<proteinExistence type="predicted"/>
<feature type="region of interest" description="Disordered" evidence="1">
    <location>
        <begin position="1"/>
        <end position="28"/>
    </location>
</feature>
<feature type="compositionally biased region" description="Basic and acidic residues" evidence="1">
    <location>
        <begin position="7"/>
        <end position="19"/>
    </location>
</feature>
<dbReference type="Proteomes" id="UP001189624">
    <property type="component" value="Chromosome 4"/>
</dbReference>
<dbReference type="EMBL" id="OY731401">
    <property type="protein sequence ID" value="CAJ1948364.1"/>
    <property type="molecule type" value="Genomic_DNA"/>
</dbReference>
<protein>
    <submittedName>
        <fullName evidence="2">Uncharacterized protein</fullName>
    </submittedName>
</protein>
<dbReference type="Gramene" id="rna-AYBTSS11_LOCUS13150">
    <property type="protein sequence ID" value="CAJ1948364.1"/>
    <property type="gene ID" value="gene-AYBTSS11_LOCUS13150"/>
</dbReference>
<gene>
    <name evidence="2" type="ORF">AYBTSS11_LOCUS13150</name>
</gene>